<feature type="signal peptide" evidence="1">
    <location>
        <begin position="1"/>
        <end position="18"/>
    </location>
</feature>
<sequence>MVATAGAATALVTATASAQMTIATSPAYCVGTTYAVTLPAADASALWAQMPAIETAQNEWALVETPSAGSGLSTTVSAPVKYVAGRDVTVQWTPPAAGQWQLMMAPFSQGGYGTPFAGPLAVTVVQSAPAGSSCTQPTGGGAGTGSASSIPVIGPLLSSLSG</sequence>
<dbReference type="EMBL" id="WRPP01000004">
    <property type="protein sequence ID" value="MVU79654.1"/>
    <property type="molecule type" value="Genomic_DNA"/>
</dbReference>
<organism evidence="2 3">
    <name type="scientific">Nocardia terrae</name>
    <dbReference type="NCBI Taxonomy" id="2675851"/>
    <lineage>
        <taxon>Bacteria</taxon>
        <taxon>Bacillati</taxon>
        <taxon>Actinomycetota</taxon>
        <taxon>Actinomycetes</taxon>
        <taxon>Mycobacteriales</taxon>
        <taxon>Nocardiaceae</taxon>
        <taxon>Nocardia</taxon>
    </lineage>
</organism>
<dbReference type="Proteomes" id="UP000466794">
    <property type="component" value="Unassembled WGS sequence"/>
</dbReference>
<proteinExistence type="predicted"/>
<dbReference type="RefSeq" id="WP_157389323.1">
    <property type="nucleotide sequence ID" value="NZ_WRPP01000004.1"/>
</dbReference>
<comment type="caution">
    <text evidence="2">The sequence shown here is derived from an EMBL/GenBank/DDBJ whole genome shotgun (WGS) entry which is preliminary data.</text>
</comment>
<evidence type="ECO:0000313" key="3">
    <source>
        <dbReference type="Proteomes" id="UP000466794"/>
    </source>
</evidence>
<evidence type="ECO:0000313" key="2">
    <source>
        <dbReference type="EMBL" id="MVU79654.1"/>
    </source>
</evidence>
<evidence type="ECO:0000256" key="1">
    <source>
        <dbReference type="SAM" id="SignalP"/>
    </source>
</evidence>
<reference evidence="2 3" key="1">
    <citation type="submission" date="2019-12" db="EMBL/GenBank/DDBJ databases">
        <title>Nocardia sp. nov. ET3-3 isolated from soil.</title>
        <authorList>
            <person name="Kanchanasin P."/>
            <person name="Tanasupawat S."/>
            <person name="Yuki M."/>
            <person name="Kudo T."/>
        </authorList>
    </citation>
    <scope>NUCLEOTIDE SEQUENCE [LARGE SCALE GENOMIC DNA]</scope>
    <source>
        <strain evidence="2 3">ET3-3</strain>
    </source>
</reference>
<name>A0A7K1UZ37_9NOCA</name>
<protein>
    <submittedName>
        <fullName evidence="2">Uncharacterized protein</fullName>
    </submittedName>
</protein>
<keyword evidence="1" id="KW-0732">Signal</keyword>
<dbReference type="AlphaFoldDB" id="A0A7K1UZ37"/>
<feature type="chain" id="PRO_5029584196" evidence="1">
    <location>
        <begin position="19"/>
        <end position="162"/>
    </location>
</feature>
<keyword evidence="3" id="KW-1185">Reference proteome</keyword>
<accession>A0A7K1UZ37</accession>
<gene>
    <name evidence="2" type="ORF">GPX89_20705</name>
</gene>